<keyword evidence="2" id="KW-0378">Hydrolase</keyword>
<dbReference type="InterPro" id="IPR007569">
    <property type="entry name" value="DUF559"/>
</dbReference>
<dbReference type="SUPFAM" id="SSF52980">
    <property type="entry name" value="Restriction endonuclease-like"/>
    <property type="match status" value="1"/>
</dbReference>
<evidence type="ECO:0000313" key="3">
    <source>
        <dbReference type="Proteomes" id="UP001228905"/>
    </source>
</evidence>
<dbReference type="InterPro" id="IPR011335">
    <property type="entry name" value="Restrct_endonuc-II-like"/>
</dbReference>
<dbReference type="InterPro" id="IPR047216">
    <property type="entry name" value="Endonuclease_DUF559_bact"/>
</dbReference>
<reference evidence="2 3" key="1">
    <citation type="submission" date="2023-07" db="EMBL/GenBank/DDBJ databases">
        <title>Genomic Encyclopedia of Type Strains, Phase IV (KMG-IV): sequencing the most valuable type-strain genomes for metagenomic binning, comparative biology and taxonomic classification.</title>
        <authorList>
            <person name="Goeker M."/>
        </authorList>
    </citation>
    <scope>NUCLEOTIDE SEQUENCE [LARGE SCALE GENOMIC DNA]</scope>
    <source>
        <strain evidence="2 3">DSM 18695</strain>
    </source>
</reference>
<dbReference type="Pfam" id="PF04480">
    <property type="entry name" value="DUF559"/>
    <property type="match status" value="1"/>
</dbReference>
<dbReference type="GO" id="GO:0004519">
    <property type="term" value="F:endonuclease activity"/>
    <property type="evidence" value="ECO:0007669"/>
    <property type="project" value="UniProtKB-KW"/>
</dbReference>
<keyword evidence="2" id="KW-0255">Endonuclease</keyword>
<dbReference type="Gene3D" id="3.40.960.10">
    <property type="entry name" value="VSR Endonuclease"/>
    <property type="match status" value="1"/>
</dbReference>
<keyword evidence="2" id="KW-0540">Nuclease</keyword>
<feature type="domain" description="DUF559" evidence="1">
    <location>
        <begin position="1"/>
        <end position="95"/>
    </location>
</feature>
<keyword evidence="3" id="KW-1185">Reference proteome</keyword>
<evidence type="ECO:0000259" key="1">
    <source>
        <dbReference type="Pfam" id="PF04480"/>
    </source>
</evidence>
<dbReference type="CDD" id="cd01038">
    <property type="entry name" value="Endonuclease_DUF559"/>
    <property type="match status" value="1"/>
</dbReference>
<sequence>MTLPEVMLWQAVRANRLNGLKFRRQHPAGPYILDFFCAERDLAIEVDGGVHGDPDQIAHDQRRDAWLRERGIVVLRLPASYVVQGLSGVLEMIGQAAEEQRQRKRSYRVRP</sequence>
<accession>A0ABU0IS44</accession>
<evidence type="ECO:0000313" key="2">
    <source>
        <dbReference type="EMBL" id="MDQ0463978.1"/>
    </source>
</evidence>
<dbReference type="PANTHER" id="PTHR38590:SF1">
    <property type="entry name" value="BLL0828 PROTEIN"/>
    <property type="match status" value="1"/>
</dbReference>
<comment type="caution">
    <text evidence="2">The sequence shown here is derived from an EMBL/GenBank/DDBJ whole genome shotgun (WGS) entry which is preliminary data.</text>
</comment>
<dbReference type="PANTHER" id="PTHR38590">
    <property type="entry name" value="BLL0828 PROTEIN"/>
    <property type="match status" value="1"/>
</dbReference>
<dbReference type="Proteomes" id="UP001228905">
    <property type="component" value="Unassembled WGS sequence"/>
</dbReference>
<organism evidence="2 3">
    <name type="scientific">Caulobacter ginsengisoli</name>
    <dbReference type="NCBI Taxonomy" id="400775"/>
    <lineage>
        <taxon>Bacteria</taxon>
        <taxon>Pseudomonadati</taxon>
        <taxon>Pseudomonadota</taxon>
        <taxon>Alphaproteobacteria</taxon>
        <taxon>Caulobacterales</taxon>
        <taxon>Caulobacteraceae</taxon>
        <taxon>Caulobacter</taxon>
    </lineage>
</organism>
<protein>
    <submittedName>
        <fullName evidence="2">Very-short-patch-repair endonuclease</fullName>
    </submittedName>
</protein>
<dbReference type="EMBL" id="JAUSVS010000002">
    <property type="protein sequence ID" value="MDQ0463978.1"/>
    <property type="molecule type" value="Genomic_DNA"/>
</dbReference>
<name>A0ABU0IS44_9CAUL</name>
<proteinExistence type="predicted"/>
<gene>
    <name evidence="2" type="ORF">QO010_001749</name>
</gene>